<dbReference type="EMBL" id="CM001466">
    <property type="protein sequence ID" value="EHY90418.1"/>
    <property type="molecule type" value="Genomic_DNA"/>
</dbReference>
<accession>H8G896</accession>
<name>H8G896_9PSEU</name>
<sequence length="136" mass="15867">MNRREHERHEDEPTQGWTDEERALREKVLAGRSVVVNVRKSGPHKHLVPWLVEQGLITYVGHAGNRHAWPESDFANPFVKEAKHDREAMVRHYRDYLRDQPELVRRLREGELNGRALGCWCAPEPCHADVLVEYTA</sequence>
<dbReference type="Proteomes" id="UP000004705">
    <property type="component" value="Chromosome"/>
</dbReference>
<keyword evidence="3" id="KW-1185">Reference proteome</keyword>
<dbReference type="AlphaFoldDB" id="H8G896"/>
<dbReference type="InterPro" id="IPR025475">
    <property type="entry name" value="DUF4326"/>
</dbReference>
<gene>
    <name evidence="2" type="ORF">SacazDRAFT_03547</name>
</gene>
<reference evidence="2 3" key="1">
    <citation type="journal article" date="2012" name="Stand. Genomic Sci.">
        <title>Genome sequence of the soil bacterium Saccharomonospora azurea type strain (NA-128(T)).</title>
        <authorList>
            <person name="Klenk H.P."/>
            <person name="Held B."/>
            <person name="Lucas S."/>
            <person name="Lapidus A."/>
            <person name="Copeland A."/>
            <person name="Hammon N."/>
            <person name="Pitluck S."/>
            <person name="Goodwin L.A."/>
            <person name="Han C."/>
            <person name="Tapia R."/>
            <person name="Brambilla E.M."/>
            <person name="Potter G."/>
            <person name="Land M."/>
            <person name="Ivanova N."/>
            <person name="Rohde M."/>
            <person name="Goker M."/>
            <person name="Detter J.C."/>
            <person name="Kyrpides N.C."/>
            <person name="Woyke T."/>
        </authorList>
    </citation>
    <scope>NUCLEOTIDE SEQUENCE [LARGE SCALE GENOMIC DNA]</scope>
    <source>
        <strain evidence="2 3">NA-128</strain>
    </source>
</reference>
<dbReference type="OrthoDB" id="3483205at2"/>
<proteinExistence type="predicted"/>
<feature type="domain" description="DUF4326" evidence="1">
    <location>
        <begin position="71"/>
        <end position="133"/>
    </location>
</feature>
<evidence type="ECO:0000259" key="1">
    <source>
        <dbReference type="Pfam" id="PF14216"/>
    </source>
</evidence>
<evidence type="ECO:0000313" key="2">
    <source>
        <dbReference type="EMBL" id="EHY90418.1"/>
    </source>
</evidence>
<dbReference type="HOGENOM" id="CLU_145372_1_0_11"/>
<dbReference type="RefSeq" id="WP_005443789.1">
    <property type="nucleotide sequence ID" value="NZ_CM001466.1"/>
</dbReference>
<evidence type="ECO:0000313" key="3">
    <source>
        <dbReference type="Proteomes" id="UP000004705"/>
    </source>
</evidence>
<protein>
    <recommendedName>
        <fullName evidence="1">DUF4326 domain-containing protein</fullName>
    </recommendedName>
</protein>
<organism evidence="2 3">
    <name type="scientific">Saccharomonospora azurea NA-128</name>
    <dbReference type="NCBI Taxonomy" id="882081"/>
    <lineage>
        <taxon>Bacteria</taxon>
        <taxon>Bacillati</taxon>
        <taxon>Actinomycetota</taxon>
        <taxon>Actinomycetes</taxon>
        <taxon>Pseudonocardiales</taxon>
        <taxon>Pseudonocardiaceae</taxon>
        <taxon>Saccharomonospora</taxon>
    </lineage>
</organism>
<dbReference type="Pfam" id="PF14216">
    <property type="entry name" value="DUF4326"/>
    <property type="match status" value="1"/>
</dbReference>